<evidence type="ECO:0000256" key="5">
    <source>
        <dbReference type="ARBA" id="ARBA00023125"/>
    </source>
</evidence>
<dbReference type="EMBL" id="AAHUDZ010000027">
    <property type="protein sequence ID" value="ECA3794099.1"/>
    <property type="molecule type" value="Genomic_DNA"/>
</dbReference>
<dbReference type="GO" id="GO:0008170">
    <property type="term" value="F:N-methyltransferase activity"/>
    <property type="evidence" value="ECO:0007669"/>
    <property type="project" value="UniProtKB-ARBA"/>
</dbReference>
<comment type="caution">
    <text evidence="7">The sequence shown here is derived from an EMBL/GenBank/DDBJ whole genome shotgun (WGS) entry which is preliminary data.</text>
</comment>
<evidence type="ECO:0000256" key="1">
    <source>
        <dbReference type="ARBA" id="ARBA00022603"/>
    </source>
</evidence>
<dbReference type="PANTHER" id="PTHR33841:SF4">
    <property type="entry name" value="RESTRICTION MODIFICATION SYSTEM DNA SPECIFICITY DOMAIN"/>
    <property type="match status" value="1"/>
</dbReference>
<dbReference type="PROSITE" id="PS00092">
    <property type="entry name" value="N6_MTASE"/>
    <property type="match status" value="1"/>
</dbReference>
<keyword evidence="5" id="KW-0238">DNA-binding</keyword>
<dbReference type="GO" id="GO:0009007">
    <property type="term" value="F:site-specific DNA-methyltransferase (adenine-specific) activity"/>
    <property type="evidence" value="ECO:0007669"/>
    <property type="project" value="UniProtKB-EC"/>
</dbReference>
<dbReference type="CDD" id="cd02440">
    <property type="entry name" value="AdoMet_MTases"/>
    <property type="match status" value="1"/>
</dbReference>
<keyword evidence="3" id="KW-0949">S-adenosyl-L-methionine</keyword>
<proteinExistence type="predicted"/>
<gene>
    <name evidence="7" type="ORF">EKG95_20235</name>
</gene>
<keyword evidence="2" id="KW-0808">Transferase</keyword>
<evidence type="ECO:0000313" key="7">
    <source>
        <dbReference type="EMBL" id="ECA3794099.1"/>
    </source>
</evidence>
<dbReference type="AlphaFoldDB" id="A0A5X6EPE9"/>
<evidence type="ECO:0000256" key="2">
    <source>
        <dbReference type="ARBA" id="ARBA00022679"/>
    </source>
</evidence>
<dbReference type="InterPro" id="IPR050953">
    <property type="entry name" value="N4_N6_ade-DNA_methylase"/>
</dbReference>
<dbReference type="GO" id="GO:0003677">
    <property type="term" value="F:DNA binding"/>
    <property type="evidence" value="ECO:0007669"/>
    <property type="project" value="UniProtKB-KW"/>
</dbReference>
<dbReference type="InterPro" id="IPR002052">
    <property type="entry name" value="DNA_methylase_N6_adenine_CS"/>
</dbReference>
<dbReference type="Gene3D" id="3.90.220.20">
    <property type="entry name" value="DNA methylase specificity domains"/>
    <property type="match status" value="1"/>
</dbReference>
<accession>A0A5X6EPE9</accession>
<dbReference type="InterPro" id="IPR029063">
    <property type="entry name" value="SAM-dependent_MTases_sf"/>
</dbReference>
<evidence type="ECO:0000259" key="6">
    <source>
        <dbReference type="Pfam" id="PF05175"/>
    </source>
</evidence>
<keyword evidence="4" id="KW-0680">Restriction system</keyword>
<feature type="domain" description="Methyltransferase small" evidence="6">
    <location>
        <begin position="18"/>
        <end position="119"/>
    </location>
</feature>
<organism evidence="7">
    <name type="scientific">Salmonella enterica subsp. enterica serovar Aqua</name>
    <dbReference type="NCBI Taxonomy" id="1302615"/>
    <lineage>
        <taxon>Bacteria</taxon>
        <taxon>Pseudomonadati</taxon>
        <taxon>Pseudomonadota</taxon>
        <taxon>Gammaproteobacteria</taxon>
        <taxon>Enterobacterales</taxon>
        <taxon>Enterobacteriaceae</taxon>
        <taxon>Salmonella</taxon>
    </lineage>
</organism>
<dbReference type="Gene3D" id="3.40.50.150">
    <property type="entry name" value="Vaccinia Virus protein VP39"/>
    <property type="match status" value="1"/>
</dbReference>
<evidence type="ECO:0000256" key="3">
    <source>
        <dbReference type="ARBA" id="ARBA00022691"/>
    </source>
</evidence>
<dbReference type="GO" id="GO:0009307">
    <property type="term" value="P:DNA restriction-modification system"/>
    <property type="evidence" value="ECO:0007669"/>
    <property type="project" value="UniProtKB-KW"/>
</dbReference>
<dbReference type="PRINTS" id="PR00507">
    <property type="entry name" value="N12N6MTFRASE"/>
</dbReference>
<evidence type="ECO:0000256" key="4">
    <source>
        <dbReference type="ARBA" id="ARBA00022747"/>
    </source>
</evidence>
<dbReference type="InterPro" id="IPR044946">
    <property type="entry name" value="Restrct_endonuc_typeI_TRD_sf"/>
</dbReference>
<name>A0A5X6EPE9_SALET</name>
<dbReference type="GO" id="GO:0032259">
    <property type="term" value="P:methylation"/>
    <property type="evidence" value="ECO:0007669"/>
    <property type="project" value="UniProtKB-KW"/>
</dbReference>
<dbReference type="PANTHER" id="PTHR33841">
    <property type="entry name" value="DNA METHYLTRANSFERASE YEEA-RELATED"/>
    <property type="match status" value="1"/>
</dbReference>
<sequence length="378" mass="43111">MVEYKQFYTELDVSVKLSNSIEATNPERCLELSAGEGALITAILDKYPKISVTAVDIDNKNSCILESKFRGIEVICGDSTSSEVCESITDESYDVALCNPPFKNIPTSDFIDSVVNAMVGRNKKSKHIRAEIVFLLINLKKLKPLGELAIILPDMFFTSLNYLWLRKYLISNFSLMKIIECEHNSFKKTEAKTHIYHIIKKRPEGFSLIDFCSGNECSKISYDEFISNENNSGISKEFDDKFFLFRGKLSGKDCKLSGLPYFHTTSFNSITYFPDPKVREFDRCAIEGDILIARVGTRVVGKTFIYNSTPALISDCIFCLRIENVKLREFFLMRWNADKGDWLFKNAKGTCAKNISLTAFRDYIRNVLMLFYSKQKIG</sequence>
<dbReference type="Pfam" id="PF05175">
    <property type="entry name" value="MTS"/>
    <property type="match status" value="1"/>
</dbReference>
<reference evidence="7" key="1">
    <citation type="submission" date="2018-12" db="EMBL/GenBank/DDBJ databases">
        <authorList>
            <person name="Ashton P.M."/>
            <person name="Dallman T."/>
            <person name="Nair S."/>
            <person name="De Pinna E."/>
            <person name="Peters T."/>
            <person name="Grant K."/>
        </authorList>
    </citation>
    <scope>NUCLEOTIDE SEQUENCE</scope>
    <source>
        <strain evidence="7">650060</strain>
    </source>
</reference>
<dbReference type="SUPFAM" id="SSF53335">
    <property type="entry name" value="S-adenosyl-L-methionine-dependent methyltransferases"/>
    <property type="match status" value="1"/>
</dbReference>
<protein>
    <recommendedName>
        <fullName evidence="6">Methyltransferase small domain-containing protein</fullName>
    </recommendedName>
</protein>
<dbReference type="SUPFAM" id="SSF116734">
    <property type="entry name" value="DNA methylase specificity domain"/>
    <property type="match status" value="1"/>
</dbReference>
<keyword evidence="1" id="KW-0489">Methyltransferase</keyword>
<dbReference type="InterPro" id="IPR007848">
    <property type="entry name" value="Small_mtfrase_dom"/>
</dbReference>